<evidence type="ECO:0000256" key="7">
    <source>
        <dbReference type="ARBA" id="ARBA00022989"/>
    </source>
</evidence>
<dbReference type="PANTHER" id="PTHR24365">
    <property type="entry name" value="TOLL-LIKE RECEPTOR"/>
    <property type="match status" value="1"/>
</dbReference>
<keyword evidence="3" id="KW-0433">Leucine-rich repeat</keyword>
<keyword evidence="9" id="KW-0675">Receptor</keyword>
<dbReference type="AlphaFoldDB" id="A0A8J1XSM6"/>
<keyword evidence="8" id="KW-0472">Membrane</keyword>
<organism evidence="11 12">
    <name type="scientific">Owenia fusiformis</name>
    <name type="common">Polychaete worm</name>
    <dbReference type="NCBI Taxonomy" id="6347"/>
    <lineage>
        <taxon>Eukaryota</taxon>
        <taxon>Metazoa</taxon>
        <taxon>Spiralia</taxon>
        <taxon>Lophotrochozoa</taxon>
        <taxon>Annelida</taxon>
        <taxon>Polychaeta</taxon>
        <taxon>Sedentaria</taxon>
        <taxon>Canalipalpata</taxon>
        <taxon>Sabellida</taxon>
        <taxon>Oweniida</taxon>
        <taxon>Oweniidae</taxon>
        <taxon>Owenia</taxon>
    </lineage>
</organism>
<dbReference type="Gene3D" id="3.40.50.10140">
    <property type="entry name" value="Toll/interleukin-1 receptor homology (TIR) domain"/>
    <property type="match status" value="1"/>
</dbReference>
<comment type="subcellular location">
    <subcellularLocation>
        <location evidence="1">Membrane</location>
        <topology evidence="1">Single-pass membrane protein</topology>
    </subcellularLocation>
</comment>
<evidence type="ECO:0000313" key="11">
    <source>
        <dbReference type="EMBL" id="CAH1797044.1"/>
    </source>
</evidence>
<dbReference type="OrthoDB" id="6071240at2759"/>
<dbReference type="InterPro" id="IPR001611">
    <property type="entry name" value="Leu-rich_rpt"/>
</dbReference>
<keyword evidence="6" id="KW-0677">Repeat</keyword>
<keyword evidence="10" id="KW-0325">Glycoprotein</keyword>
<comment type="caution">
    <text evidence="11">The sequence shown here is derived from an EMBL/GenBank/DDBJ whole genome shotgun (WGS) entry which is preliminary data.</text>
</comment>
<evidence type="ECO:0000256" key="8">
    <source>
        <dbReference type="ARBA" id="ARBA00023136"/>
    </source>
</evidence>
<evidence type="ECO:0000313" key="12">
    <source>
        <dbReference type="Proteomes" id="UP000749559"/>
    </source>
</evidence>
<reference evidence="11" key="1">
    <citation type="submission" date="2022-03" db="EMBL/GenBank/DDBJ databases">
        <authorList>
            <person name="Martin C."/>
        </authorList>
    </citation>
    <scope>NUCLEOTIDE SEQUENCE</scope>
</reference>
<dbReference type="Gene3D" id="3.80.10.10">
    <property type="entry name" value="Ribonuclease Inhibitor"/>
    <property type="match status" value="2"/>
</dbReference>
<dbReference type="SMART" id="SM00369">
    <property type="entry name" value="LRR_TYP"/>
    <property type="match status" value="5"/>
</dbReference>
<evidence type="ECO:0000256" key="4">
    <source>
        <dbReference type="ARBA" id="ARBA00022692"/>
    </source>
</evidence>
<evidence type="ECO:0000256" key="2">
    <source>
        <dbReference type="ARBA" id="ARBA00009634"/>
    </source>
</evidence>
<dbReference type="Proteomes" id="UP000749559">
    <property type="component" value="Unassembled WGS sequence"/>
</dbReference>
<evidence type="ECO:0000256" key="6">
    <source>
        <dbReference type="ARBA" id="ARBA00022737"/>
    </source>
</evidence>
<dbReference type="GO" id="GO:0007165">
    <property type="term" value="P:signal transduction"/>
    <property type="evidence" value="ECO:0007669"/>
    <property type="project" value="InterPro"/>
</dbReference>
<dbReference type="Pfam" id="PF13855">
    <property type="entry name" value="LRR_8"/>
    <property type="match status" value="1"/>
</dbReference>
<dbReference type="InterPro" id="IPR000157">
    <property type="entry name" value="TIR_dom"/>
</dbReference>
<evidence type="ECO:0000256" key="9">
    <source>
        <dbReference type="ARBA" id="ARBA00023170"/>
    </source>
</evidence>
<dbReference type="InterPro" id="IPR003591">
    <property type="entry name" value="Leu-rich_rpt_typical-subtyp"/>
</dbReference>
<protein>
    <submittedName>
        <fullName evidence="11">Uncharacterized protein</fullName>
    </submittedName>
</protein>
<keyword evidence="12" id="KW-1185">Reference proteome</keyword>
<sequence>MSYLMFIFSTIITVVLAVDTSNVIQIITDKQTANPDIVMRNNTYNASIEYYRSSLPTFCHCKGITTIMCSCRANTKNDQIPLANILRNMDKKNTATIRFENFKFETLLNGSFNGFSRLTSLIFRNCSIKNIEVNAFKSISIYHPYNAKLRIEINPIRHIEPGTFAAFKSWKQLSLNQNRNLGTKGIQTVMNDLQNKTVHSLEIKTCGIFLEELTNSFFEPLRYSGIGRLNMLGNAIGTVKSDAFEPLKESLTDLTLWNFMYVEKETFQIFRELRRLSIGGFIPSRSSYDLNIHLQNITALKSLTMNMKGVDVLKMQISVLPNLCDFHLISGSAVFDPHRYQLITLLDNVKSLKELDLSGNLLFEYTDEQLCQLFEDRSNFTFLSLRSNYFSHLPQCMFKGMYDLKTLLLNKNRLTNIQKDLFKDLHSLNKLDLSRNALTFIDLSNLEIMSQLQLRGLSIYGNNFECNCKLKGLRNWLMEKMTIKTKKFIAENCSMPSYKHIEYVHNFTMTWLECNTIPFTLGTTVSGGLIIFLIVVTLVLLRHFWKDIEYRRMIFLARKREQDENMHDPLIEHDAFVSYHSEKQLWVERDLCQELENGEDIKFKLMFDDRIIPGGSLFTSMGQAIHNSRKIIFVVSRGWVKDAMNQFEVDMALVKLLDDYRDMIIVLLMEHIPKAEMPDKVKMIIKHNNCLRWSNKEKKQAKFWRDLKLELGKHHFEAQGQNHDELI</sequence>
<evidence type="ECO:0000256" key="5">
    <source>
        <dbReference type="ARBA" id="ARBA00022729"/>
    </source>
</evidence>
<proteinExistence type="inferred from homology"/>
<dbReference type="EMBL" id="CAIIXF020000010">
    <property type="protein sequence ID" value="CAH1797044.1"/>
    <property type="molecule type" value="Genomic_DNA"/>
</dbReference>
<dbReference type="PANTHER" id="PTHR24365:SF541">
    <property type="entry name" value="PROTEIN TOLL-RELATED"/>
    <property type="match status" value="1"/>
</dbReference>
<dbReference type="SUPFAM" id="SSF52047">
    <property type="entry name" value="RNI-like"/>
    <property type="match status" value="1"/>
</dbReference>
<dbReference type="PROSITE" id="PS50104">
    <property type="entry name" value="TIR"/>
    <property type="match status" value="1"/>
</dbReference>
<dbReference type="InterPro" id="IPR032675">
    <property type="entry name" value="LRR_dom_sf"/>
</dbReference>
<dbReference type="Pfam" id="PF13676">
    <property type="entry name" value="TIR_2"/>
    <property type="match status" value="1"/>
</dbReference>
<keyword evidence="5" id="KW-0732">Signal</keyword>
<evidence type="ECO:0000256" key="1">
    <source>
        <dbReference type="ARBA" id="ARBA00004167"/>
    </source>
</evidence>
<dbReference type="InterPro" id="IPR035897">
    <property type="entry name" value="Toll_tir_struct_dom_sf"/>
</dbReference>
<keyword evidence="4" id="KW-0812">Transmembrane</keyword>
<dbReference type="SUPFAM" id="SSF52200">
    <property type="entry name" value="Toll/Interleukin receptor TIR domain"/>
    <property type="match status" value="1"/>
</dbReference>
<accession>A0A8J1XSM6</accession>
<dbReference type="GO" id="GO:0005886">
    <property type="term" value="C:plasma membrane"/>
    <property type="evidence" value="ECO:0007669"/>
    <property type="project" value="TreeGrafter"/>
</dbReference>
<evidence type="ECO:0000256" key="10">
    <source>
        <dbReference type="ARBA" id="ARBA00023180"/>
    </source>
</evidence>
<dbReference type="SMART" id="SM00255">
    <property type="entry name" value="TIR"/>
    <property type="match status" value="1"/>
</dbReference>
<gene>
    <name evidence="11" type="ORF">OFUS_LOCUS21385</name>
</gene>
<dbReference type="GO" id="GO:0038023">
    <property type="term" value="F:signaling receptor activity"/>
    <property type="evidence" value="ECO:0007669"/>
    <property type="project" value="TreeGrafter"/>
</dbReference>
<keyword evidence="7" id="KW-1133">Transmembrane helix</keyword>
<comment type="similarity">
    <text evidence="2">Belongs to the Toll-like receptor family.</text>
</comment>
<name>A0A8J1XSM6_OWEFU</name>
<evidence type="ECO:0000256" key="3">
    <source>
        <dbReference type="ARBA" id="ARBA00022614"/>
    </source>
</evidence>